<dbReference type="GO" id="GO:0003677">
    <property type="term" value="F:DNA binding"/>
    <property type="evidence" value="ECO:0007669"/>
    <property type="project" value="InterPro"/>
</dbReference>
<dbReference type="GO" id="GO:0009307">
    <property type="term" value="P:DNA restriction-modification system"/>
    <property type="evidence" value="ECO:0007669"/>
    <property type="project" value="InterPro"/>
</dbReference>
<gene>
    <name evidence="1" type="ORF">GCM10011369_23120</name>
</gene>
<dbReference type="RefSeq" id="WP_188708166.1">
    <property type="nucleotide sequence ID" value="NZ_BMDX01000011.1"/>
</dbReference>
<dbReference type="InterPro" id="IPR008593">
    <property type="entry name" value="Dam_MeTrfase"/>
</dbReference>
<keyword evidence="2" id="KW-1185">Reference proteome</keyword>
<dbReference type="AlphaFoldDB" id="A0A8J2U5R1"/>
<dbReference type="Pfam" id="PF05869">
    <property type="entry name" value="Dam"/>
    <property type="match status" value="1"/>
</dbReference>
<name>A0A8J2U5R1_9GAMM</name>
<comment type="caution">
    <text evidence="1">The sequence shown here is derived from an EMBL/GenBank/DDBJ whole genome shotgun (WGS) entry which is preliminary data.</text>
</comment>
<organism evidence="1 2">
    <name type="scientific">Neiella marina</name>
    <dbReference type="NCBI Taxonomy" id="508461"/>
    <lineage>
        <taxon>Bacteria</taxon>
        <taxon>Pseudomonadati</taxon>
        <taxon>Pseudomonadota</taxon>
        <taxon>Gammaproteobacteria</taxon>
        <taxon>Alteromonadales</taxon>
        <taxon>Echinimonadaceae</taxon>
        <taxon>Neiella</taxon>
    </lineage>
</organism>
<dbReference type="EMBL" id="BMDX01000011">
    <property type="protein sequence ID" value="GGA80565.1"/>
    <property type="molecule type" value="Genomic_DNA"/>
</dbReference>
<sequence>MKAQNKSQLCNQSSGNVELYTPPEIIAAARGVLGEIDLDPASSEVANKRVRAKRYFAENDDGLAQPWAGNVWMNHPWGAREKACKPKCKKKICKRRGYHLAKDFPGNAAWINKLVDEFESGDVTQALCITYASTGEGWFKPLKKYAVCFLDGRTSFYTPDGEPLNQNTKGCAVTYFGRNLQAFYDLFTPFGAVMVPAALMGEIR</sequence>
<evidence type="ECO:0000313" key="1">
    <source>
        <dbReference type="EMBL" id="GGA80565.1"/>
    </source>
</evidence>
<dbReference type="GO" id="GO:0009007">
    <property type="term" value="F:site-specific DNA-methyltransferase (adenine-specific) activity"/>
    <property type="evidence" value="ECO:0007669"/>
    <property type="project" value="InterPro"/>
</dbReference>
<evidence type="ECO:0000313" key="2">
    <source>
        <dbReference type="Proteomes" id="UP000619743"/>
    </source>
</evidence>
<protein>
    <submittedName>
        <fullName evidence="1">Uncharacterized protein</fullName>
    </submittedName>
</protein>
<accession>A0A8J2U5R1</accession>
<reference evidence="2" key="1">
    <citation type="journal article" date="2019" name="Int. J. Syst. Evol. Microbiol.">
        <title>The Global Catalogue of Microorganisms (GCM) 10K type strain sequencing project: providing services to taxonomists for standard genome sequencing and annotation.</title>
        <authorList>
            <consortium name="The Broad Institute Genomics Platform"/>
            <consortium name="The Broad Institute Genome Sequencing Center for Infectious Disease"/>
            <person name="Wu L."/>
            <person name="Ma J."/>
        </authorList>
    </citation>
    <scope>NUCLEOTIDE SEQUENCE [LARGE SCALE GENOMIC DNA]</scope>
    <source>
        <strain evidence="2">CGMCC 1.10130</strain>
    </source>
</reference>
<dbReference type="Proteomes" id="UP000619743">
    <property type="component" value="Unassembled WGS sequence"/>
</dbReference>
<proteinExistence type="predicted"/>